<protein>
    <submittedName>
        <fullName evidence="2">Uncharacterized protein</fullName>
    </submittedName>
</protein>
<evidence type="ECO:0000313" key="2">
    <source>
        <dbReference type="EMBL" id="MBK1834668.1"/>
    </source>
</evidence>
<gene>
    <name evidence="2" type="ORF">JIN78_11400</name>
</gene>
<feature type="compositionally biased region" description="Basic and acidic residues" evidence="1">
    <location>
        <begin position="16"/>
        <end position="25"/>
    </location>
</feature>
<dbReference type="EMBL" id="JAENIO010000029">
    <property type="protein sequence ID" value="MBK1834668.1"/>
    <property type="molecule type" value="Genomic_DNA"/>
</dbReference>
<organism evidence="2 3">
    <name type="scientific">Roseibacillus ishigakijimensis</name>
    <dbReference type="NCBI Taxonomy" id="454146"/>
    <lineage>
        <taxon>Bacteria</taxon>
        <taxon>Pseudomonadati</taxon>
        <taxon>Verrucomicrobiota</taxon>
        <taxon>Verrucomicrobiia</taxon>
        <taxon>Verrucomicrobiales</taxon>
        <taxon>Verrucomicrobiaceae</taxon>
        <taxon>Roseibacillus</taxon>
    </lineage>
</organism>
<evidence type="ECO:0000313" key="3">
    <source>
        <dbReference type="Proteomes" id="UP000604083"/>
    </source>
</evidence>
<comment type="caution">
    <text evidence="2">The sequence shown here is derived from an EMBL/GenBank/DDBJ whole genome shotgun (WGS) entry which is preliminary data.</text>
</comment>
<keyword evidence="3" id="KW-1185">Reference proteome</keyword>
<feature type="region of interest" description="Disordered" evidence="1">
    <location>
        <begin position="1"/>
        <end position="25"/>
    </location>
</feature>
<sequence>MRATKTNRPLQGAAATRRESDPAHVTQAEREAAVVGVLGVAEARHMTSAERMARFEKAMLLYEPSEQAAVVCGLIGGLEKGEIREAVDFLTRTESRGNYFPPTVWKALWNRWGRLDGEECFAYLQGGEALRTRNMRMKNGVREVGRTVMQGWLAADPEGAMSWAATTKHSTLEAAAAAMALTESAGGDLAEIGRILVDHRADSALLTEGLVDYFDYALLESPEQSAADIYQALPPELQAHAVRETYHRLLFANAGEAMTWLAENGPGGQETYQLATGYVHSALHKHQYAEGTKALARLPYQQQAVSNHPVMEPLKRWLQTEPEVAKAWLEQQPEDSPWFQYYQATPLGEEPS</sequence>
<dbReference type="Proteomes" id="UP000604083">
    <property type="component" value="Unassembled WGS sequence"/>
</dbReference>
<proteinExistence type="predicted"/>
<evidence type="ECO:0000256" key="1">
    <source>
        <dbReference type="SAM" id="MobiDB-lite"/>
    </source>
</evidence>
<reference evidence="2" key="1">
    <citation type="submission" date="2021-01" db="EMBL/GenBank/DDBJ databases">
        <title>Modified the classification status of verrucomicrobia.</title>
        <authorList>
            <person name="Feng X."/>
        </authorList>
    </citation>
    <scope>NUCLEOTIDE SEQUENCE</scope>
    <source>
        <strain evidence="2">KCTC 12986</strain>
    </source>
</reference>
<dbReference type="RefSeq" id="WP_200392104.1">
    <property type="nucleotide sequence ID" value="NZ_JAENIO010000029.1"/>
</dbReference>
<name>A0A934RPP1_9BACT</name>
<dbReference type="AlphaFoldDB" id="A0A934RPP1"/>
<accession>A0A934RPP1</accession>